<dbReference type="EMBL" id="CP045226">
    <property type="protein sequence ID" value="QFS49433.1"/>
    <property type="molecule type" value="Genomic_DNA"/>
</dbReference>
<dbReference type="AlphaFoldDB" id="A0A5P8W9G7"/>
<gene>
    <name evidence="1" type="ORF">GXM_06927</name>
</gene>
<keyword evidence="2" id="KW-1185">Reference proteome</keyword>
<reference evidence="1 2" key="1">
    <citation type="submission" date="2019-10" db="EMBL/GenBank/DDBJ databases">
        <title>Genomic and transcriptomic insights into the perfect genentic adaptation of a filamentous nitrogen-fixing cyanobacterium to rice fields.</title>
        <authorList>
            <person name="Chen Z."/>
        </authorList>
    </citation>
    <scope>NUCLEOTIDE SEQUENCE [LARGE SCALE GENOMIC DNA]</scope>
    <source>
        <strain evidence="1">CCNUC1</strain>
    </source>
</reference>
<dbReference type="Proteomes" id="UP000326678">
    <property type="component" value="Chromosome Gxm1"/>
</dbReference>
<accession>A0A5P8W9G7</accession>
<proteinExistence type="predicted"/>
<organism evidence="1 2">
    <name type="scientific">Nostoc sphaeroides CCNUC1</name>
    <dbReference type="NCBI Taxonomy" id="2653204"/>
    <lineage>
        <taxon>Bacteria</taxon>
        <taxon>Bacillati</taxon>
        <taxon>Cyanobacteriota</taxon>
        <taxon>Cyanophyceae</taxon>
        <taxon>Nostocales</taxon>
        <taxon>Nostocaceae</taxon>
        <taxon>Nostoc</taxon>
    </lineage>
</organism>
<evidence type="ECO:0000313" key="1">
    <source>
        <dbReference type="EMBL" id="QFS49433.1"/>
    </source>
</evidence>
<name>A0A5P8W9G7_9NOSO</name>
<dbReference type="KEGG" id="nsh:GXM_06927"/>
<protein>
    <submittedName>
        <fullName evidence="1">Uncharacterized protein</fullName>
    </submittedName>
</protein>
<sequence length="39" mass="4176">MEFVSLFCASGALAKGFGKAIALIPIQLMIATHPWGKTR</sequence>
<evidence type="ECO:0000313" key="2">
    <source>
        <dbReference type="Proteomes" id="UP000326678"/>
    </source>
</evidence>